<dbReference type="CDD" id="cd03230">
    <property type="entry name" value="ABC_DR_subfamily_A"/>
    <property type="match status" value="1"/>
</dbReference>
<organism evidence="4 5">
    <name type="scientific">Clostridium innocuum</name>
    <dbReference type="NCBI Taxonomy" id="1522"/>
    <lineage>
        <taxon>Bacteria</taxon>
        <taxon>Bacillati</taxon>
        <taxon>Bacillota</taxon>
        <taxon>Clostridia</taxon>
        <taxon>Eubacteriales</taxon>
        <taxon>Clostridiaceae</taxon>
        <taxon>Clostridium</taxon>
    </lineage>
</organism>
<evidence type="ECO:0000259" key="3">
    <source>
        <dbReference type="PROSITE" id="PS50893"/>
    </source>
</evidence>
<dbReference type="InterPro" id="IPR003593">
    <property type="entry name" value="AAA+_ATPase"/>
</dbReference>
<dbReference type="SUPFAM" id="SSF52540">
    <property type="entry name" value="P-loop containing nucleoside triphosphate hydrolases"/>
    <property type="match status" value="1"/>
</dbReference>
<keyword evidence="2 4" id="KW-0067">ATP-binding</keyword>
<sequence>MEKLIEISGLSKAYGKKQALHNVDMVFEGGQIIGLLGPNGSGKTTLLKVMTGLLKDYDGVVKIDGTCIGAETKAMVSYLPDEPYFSDWMKVKDALAIFVDMYADFDLDKCLTIMRRFQIDDGMRIKTMSKGTKEKFQLALVMSRKAKIIVLDEPIGGVDPAAREVILDTILENYSPEQTILIATHLIADIERIFSTVVFIKNGQIVLNSEVEDVRQETGKSIDELFREEFRYYIV</sequence>
<dbReference type="PROSITE" id="PS50893">
    <property type="entry name" value="ABC_TRANSPORTER_2"/>
    <property type="match status" value="1"/>
</dbReference>
<gene>
    <name evidence="4" type="ORF">G4D54_14690</name>
</gene>
<proteinExistence type="predicted"/>
<evidence type="ECO:0000256" key="1">
    <source>
        <dbReference type="ARBA" id="ARBA00022741"/>
    </source>
</evidence>
<evidence type="ECO:0000256" key="2">
    <source>
        <dbReference type="ARBA" id="ARBA00022840"/>
    </source>
</evidence>
<dbReference type="EMBL" id="CP048838">
    <property type="protein sequence ID" value="QJA03603.1"/>
    <property type="molecule type" value="Genomic_DNA"/>
</dbReference>
<dbReference type="InterPro" id="IPR003439">
    <property type="entry name" value="ABC_transporter-like_ATP-bd"/>
</dbReference>
<dbReference type="PANTHER" id="PTHR43158:SF1">
    <property type="entry name" value="ABC TRANSPORTER, ATP-BINDING PROTEIN"/>
    <property type="match status" value="1"/>
</dbReference>
<dbReference type="InterPro" id="IPR027417">
    <property type="entry name" value="P-loop_NTPase"/>
</dbReference>
<keyword evidence="1" id="KW-0547">Nucleotide-binding</keyword>
<dbReference type="GO" id="GO:0005524">
    <property type="term" value="F:ATP binding"/>
    <property type="evidence" value="ECO:0007669"/>
    <property type="project" value="UniProtKB-KW"/>
</dbReference>
<evidence type="ECO:0000313" key="5">
    <source>
        <dbReference type="Proteomes" id="UP000503330"/>
    </source>
</evidence>
<evidence type="ECO:0000313" key="4">
    <source>
        <dbReference type="EMBL" id="QJA03603.1"/>
    </source>
</evidence>
<dbReference type="Gene3D" id="3.40.50.300">
    <property type="entry name" value="P-loop containing nucleotide triphosphate hydrolases"/>
    <property type="match status" value="1"/>
</dbReference>
<dbReference type="GO" id="GO:0016887">
    <property type="term" value="F:ATP hydrolysis activity"/>
    <property type="evidence" value="ECO:0007669"/>
    <property type="project" value="InterPro"/>
</dbReference>
<dbReference type="Pfam" id="PF00005">
    <property type="entry name" value="ABC_tran"/>
    <property type="match status" value="1"/>
</dbReference>
<dbReference type="AlphaFoldDB" id="A0AAP9MFJ4"/>
<feature type="domain" description="ABC transporter" evidence="3">
    <location>
        <begin position="5"/>
        <end position="227"/>
    </location>
</feature>
<dbReference type="SMART" id="SM00382">
    <property type="entry name" value="AAA"/>
    <property type="match status" value="1"/>
</dbReference>
<dbReference type="RefSeq" id="WP_002609985.1">
    <property type="nucleotide sequence ID" value="NZ_BAAACC010000010.1"/>
</dbReference>
<reference evidence="4 5" key="1">
    <citation type="submission" date="2020-02" db="EMBL/GenBank/DDBJ databases">
        <authorList>
            <person name="Kociolek L.K."/>
            <person name="Ozer E.A."/>
        </authorList>
    </citation>
    <scope>NUCLEOTIDE SEQUENCE [LARGE SCALE GENOMIC DNA]</scope>
    <source>
        <strain evidence="4 5">ATCC 14501</strain>
    </source>
</reference>
<dbReference type="PANTHER" id="PTHR43158">
    <property type="entry name" value="SKFA PEPTIDE EXPORT ATP-BINDING PROTEIN SKFE"/>
    <property type="match status" value="1"/>
</dbReference>
<dbReference type="Proteomes" id="UP000503330">
    <property type="component" value="Chromosome"/>
</dbReference>
<protein>
    <submittedName>
        <fullName evidence="4">ABC transporter ATP-binding protein</fullName>
    </submittedName>
</protein>
<name>A0AAP9MFJ4_CLOIN</name>
<accession>A0AAP9MFJ4</accession>
<dbReference type="GeneID" id="61926809"/>